<protein>
    <recommendedName>
        <fullName evidence="4">DUF4382 domain-containing protein</fullName>
    </recommendedName>
</protein>
<keyword evidence="3" id="KW-1185">Reference proteome</keyword>
<organism evidence="2 3">
    <name type="scientific">Sphingobacterium bambusae</name>
    <dbReference type="NCBI Taxonomy" id="662858"/>
    <lineage>
        <taxon>Bacteria</taxon>
        <taxon>Pseudomonadati</taxon>
        <taxon>Bacteroidota</taxon>
        <taxon>Sphingobacteriia</taxon>
        <taxon>Sphingobacteriales</taxon>
        <taxon>Sphingobacteriaceae</taxon>
        <taxon>Sphingobacterium</taxon>
    </lineage>
</organism>
<evidence type="ECO:0000313" key="3">
    <source>
        <dbReference type="Proteomes" id="UP001597525"/>
    </source>
</evidence>
<dbReference type="EMBL" id="JBHUPB010000009">
    <property type="protein sequence ID" value="MFD2968587.1"/>
    <property type="molecule type" value="Genomic_DNA"/>
</dbReference>
<sequence>MHIKSTIYAFLALFLLTACSKSVDDDLGESTNFMKVTLGDKEEIYTDVSARWIDGGNYLEVRGTNDGSSWVAFTVMSEVSRVPAGSYTLDDSSPYTILALHNRTENDVQFNFAATRNTLSTLDKFELKIDNINDRAVEGTFSGTLIYVNGEVLVRSIAVKDGSFSTKIEAN</sequence>
<feature type="chain" id="PRO_5047384517" description="DUF4382 domain-containing protein" evidence="1">
    <location>
        <begin position="21"/>
        <end position="171"/>
    </location>
</feature>
<evidence type="ECO:0000313" key="2">
    <source>
        <dbReference type="EMBL" id="MFD2968587.1"/>
    </source>
</evidence>
<feature type="signal peptide" evidence="1">
    <location>
        <begin position="1"/>
        <end position="20"/>
    </location>
</feature>
<gene>
    <name evidence="2" type="ORF">ACFS7Y_14400</name>
</gene>
<evidence type="ECO:0008006" key="4">
    <source>
        <dbReference type="Google" id="ProtNLM"/>
    </source>
</evidence>
<accession>A0ABW6BGG7</accession>
<proteinExistence type="predicted"/>
<reference evidence="3" key="1">
    <citation type="journal article" date="2019" name="Int. J. Syst. Evol. Microbiol.">
        <title>The Global Catalogue of Microorganisms (GCM) 10K type strain sequencing project: providing services to taxonomists for standard genome sequencing and annotation.</title>
        <authorList>
            <consortium name="The Broad Institute Genomics Platform"/>
            <consortium name="The Broad Institute Genome Sequencing Center for Infectious Disease"/>
            <person name="Wu L."/>
            <person name="Ma J."/>
        </authorList>
    </citation>
    <scope>NUCLEOTIDE SEQUENCE [LARGE SCALE GENOMIC DNA]</scope>
    <source>
        <strain evidence="3">KCTC 22814</strain>
    </source>
</reference>
<name>A0ABW6BGG7_9SPHI</name>
<dbReference type="RefSeq" id="WP_320185252.1">
    <property type="nucleotide sequence ID" value="NZ_CP138332.1"/>
</dbReference>
<keyword evidence="1" id="KW-0732">Signal</keyword>
<evidence type="ECO:0000256" key="1">
    <source>
        <dbReference type="SAM" id="SignalP"/>
    </source>
</evidence>
<dbReference type="PROSITE" id="PS51257">
    <property type="entry name" value="PROKAR_LIPOPROTEIN"/>
    <property type="match status" value="1"/>
</dbReference>
<comment type="caution">
    <text evidence="2">The sequence shown here is derived from an EMBL/GenBank/DDBJ whole genome shotgun (WGS) entry which is preliminary data.</text>
</comment>
<dbReference type="Proteomes" id="UP001597525">
    <property type="component" value="Unassembled WGS sequence"/>
</dbReference>